<evidence type="ECO:0000313" key="1">
    <source>
        <dbReference type="EMBL" id="MFC7200736.1"/>
    </source>
</evidence>
<name>A0ABD5Z6E1_9EURY</name>
<dbReference type="Proteomes" id="UP001596447">
    <property type="component" value="Unassembled WGS sequence"/>
</dbReference>
<dbReference type="Pfam" id="PF18780">
    <property type="entry name" value="HNH_repeat"/>
    <property type="match status" value="3"/>
</dbReference>
<keyword evidence="1" id="KW-0255">Endonuclease</keyword>
<proteinExistence type="predicted"/>
<accession>A0ABD5Z6E1</accession>
<dbReference type="InterPro" id="IPR041025">
    <property type="entry name" value="HNH_repeat"/>
</dbReference>
<organism evidence="1 2">
    <name type="scientific">Halospeciosus flavus</name>
    <dbReference type="NCBI Taxonomy" id="3032283"/>
    <lineage>
        <taxon>Archaea</taxon>
        <taxon>Methanobacteriati</taxon>
        <taxon>Methanobacteriota</taxon>
        <taxon>Stenosarchaea group</taxon>
        <taxon>Halobacteria</taxon>
        <taxon>Halobacteriales</taxon>
        <taxon>Halobacteriaceae</taxon>
        <taxon>Halospeciosus</taxon>
    </lineage>
</organism>
<dbReference type="EMBL" id="JBHTAR010000011">
    <property type="protein sequence ID" value="MFC7200736.1"/>
    <property type="molecule type" value="Genomic_DNA"/>
</dbReference>
<dbReference type="AlphaFoldDB" id="A0ABD5Z6E1"/>
<keyword evidence="1" id="KW-0378">Hydrolase</keyword>
<protein>
    <submittedName>
        <fullName evidence="1">Homing endonuclease associated repeat-containing protein</fullName>
    </submittedName>
</protein>
<evidence type="ECO:0000313" key="2">
    <source>
        <dbReference type="Proteomes" id="UP001596447"/>
    </source>
</evidence>
<dbReference type="RefSeq" id="WP_279527504.1">
    <property type="nucleotide sequence ID" value="NZ_CP122312.1"/>
</dbReference>
<sequence length="160" mass="18038">MNESGPHSSTPYYNRFGSWNEALELAGFEPNHQEVSDGELLAELQRLEEELGHEPRIKDMDERGKFAATTYARRFGSWLEAREAAGQAGTAELLDGRAEREDLVEALQELAMDLGRSPSQKDMTEHGEYSVRPFYRVFGSWVDALDAAGMDPDVTQQKRN</sequence>
<dbReference type="GO" id="GO:0004519">
    <property type="term" value="F:endonuclease activity"/>
    <property type="evidence" value="ECO:0007669"/>
    <property type="project" value="UniProtKB-KW"/>
</dbReference>
<gene>
    <name evidence="1" type="ORF">ACFQJ9_15175</name>
</gene>
<comment type="caution">
    <text evidence="1">The sequence shown here is derived from an EMBL/GenBank/DDBJ whole genome shotgun (WGS) entry which is preliminary data.</text>
</comment>
<reference evidence="1 2" key="1">
    <citation type="journal article" date="2019" name="Int. J. Syst. Evol. Microbiol.">
        <title>The Global Catalogue of Microorganisms (GCM) 10K type strain sequencing project: providing services to taxonomists for standard genome sequencing and annotation.</title>
        <authorList>
            <consortium name="The Broad Institute Genomics Platform"/>
            <consortium name="The Broad Institute Genome Sequencing Center for Infectious Disease"/>
            <person name="Wu L."/>
            <person name="Ma J."/>
        </authorList>
    </citation>
    <scope>NUCLEOTIDE SEQUENCE [LARGE SCALE GENOMIC DNA]</scope>
    <source>
        <strain evidence="1 2">XZGYJ-43</strain>
    </source>
</reference>
<keyword evidence="1" id="KW-0540">Nuclease</keyword>
<keyword evidence="2" id="KW-1185">Reference proteome</keyword>